<evidence type="ECO:0000256" key="1">
    <source>
        <dbReference type="SAM" id="Coils"/>
    </source>
</evidence>
<evidence type="ECO:0000259" key="2">
    <source>
        <dbReference type="Pfam" id="PF13514"/>
    </source>
</evidence>
<dbReference type="EMBL" id="JACADJ010000112">
    <property type="protein sequence ID" value="NWH06783.1"/>
    <property type="molecule type" value="Genomic_DNA"/>
</dbReference>
<organism evidence="3 4">
    <name type="scientific">Desulfobacter latus</name>
    <dbReference type="NCBI Taxonomy" id="2292"/>
    <lineage>
        <taxon>Bacteria</taxon>
        <taxon>Pseudomonadati</taxon>
        <taxon>Thermodesulfobacteriota</taxon>
        <taxon>Desulfobacteria</taxon>
        <taxon>Desulfobacterales</taxon>
        <taxon>Desulfobacteraceae</taxon>
        <taxon>Desulfobacter</taxon>
    </lineage>
</organism>
<evidence type="ECO:0000313" key="3">
    <source>
        <dbReference type="EMBL" id="NWH06783.1"/>
    </source>
</evidence>
<protein>
    <submittedName>
        <fullName evidence="3">AAA family ATPase</fullName>
    </submittedName>
</protein>
<dbReference type="SUPFAM" id="SSF52540">
    <property type="entry name" value="P-loop containing nucleoside triphosphate hydrolases"/>
    <property type="match status" value="1"/>
</dbReference>
<accession>A0A850T4T3</accession>
<sequence>MRINRLDLMAFGHFTEKSLDLSDGDLGLHIIYGDNEAGKSTSLRALVGWLFGIETRTKDNFLHSNPTLRIGGELQLLDGEKIEFIRRKGNKDTLLQYGSNAPFDESRFTRFLPAGIHEPLFTKLWGIDHGRLIAGGQELLEQSGDLGQALFSAAVGTANLRKILADMQNSAVDIFKPRGSKALLNKAISDYKDAQKRMRDATLPVSNWKALQKNLSNIHADIRGVEQQINEKNKQKNRLERINRVKGALAERRNYLAKIEALGTVLLLPQDFADQQRTAGETLQEALNSKERLEAKFDALNKEFDALSIRDDLLRNEDAILRLYKDLGAVEKTIVDRPRQDGKRRLLRNDAQTLLKGIRPDMGLDDADQLRPLLNNKKWIAGLVRKHSLLTQKKAGLKTQLKNLQDEQQLLKNRFEDISQSKIDLLQLKASIASVHKAGDIEQRLDDIKLQAAQQNAAWQNEFARLGNYHGTAEALLSVVLPVSETIDRFEKENDELTERFKTAFRKKQETEEEKKQAQQELNALLLREDVPQIADLEASRKERDLEWALIKQTYIQNPDIRDARLTYTQDTDLTTVYERKVRQADNISDRLRLDADQVVKRAELEAQIDGMASQINDLSTVIEKTKKDQTDFDIRWADIWTPLNIIAGTPREMKQWLFKAERLIEKIQTAKAVSADKEKLSDACGQLKKMIATQIFQFDPLQRTKGKRLDALISLCEQQIEQEQKERDKRNEIEHSLKDADIRLKRTRDELKTVKNDLTAWSDEWKKAIKGLSLTPDVHPETATETFDSLVLFFQKIDQSEELRKRIYGMDKVEKDFHLKVYEFAQNIKLKTDAQDAVTIAAQLHRDLNAAREVRASAVKLKEQLDEKAQEIKAVNITIRHTQEKIIELKKKAGVETDEALIKAAEKSDNKRELLKTIETLEQELNRNGDGLSIEALEKELSSCDIDAIEAEIEKIAIALEELQSQRDNLRDQRRTIQNEIEENDGRALAANASAQAEAHLADIAQHAEHYLRFQIGALILEQQIEEYRKKNQAPVLGRAGELFSKLTLGSYTGLRDELDASGKPILLGVRPDDHEVAIAGMSDGSRDQLYLALRLATLEQHIKKEEPMPFVIDDILIGFDDDRTHVCLEVLAQLSTNIQVLLFTHHKRVLELADRCNERARIFQYRIS</sequence>
<evidence type="ECO:0000313" key="4">
    <source>
        <dbReference type="Proteomes" id="UP000553343"/>
    </source>
</evidence>
<keyword evidence="4" id="KW-1185">Reference proteome</keyword>
<dbReference type="Pfam" id="PF13514">
    <property type="entry name" value="AAA_27"/>
    <property type="match status" value="1"/>
</dbReference>
<dbReference type="RefSeq" id="WP_178368234.1">
    <property type="nucleotide sequence ID" value="NZ_JACADJ010000112.1"/>
</dbReference>
<dbReference type="InterPro" id="IPR038734">
    <property type="entry name" value="YhaN_AAA"/>
</dbReference>
<name>A0A850T4T3_9BACT</name>
<dbReference type="PANTHER" id="PTHR41259:SF1">
    <property type="entry name" value="DOUBLE-STRAND BREAK REPAIR RAD50 ATPASE, PUTATIVE-RELATED"/>
    <property type="match status" value="1"/>
</dbReference>
<proteinExistence type="predicted"/>
<dbReference type="Gene3D" id="3.40.50.300">
    <property type="entry name" value="P-loop containing nucleotide triphosphate hydrolases"/>
    <property type="match status" value="2"/>
</dbReference>
<dbReference type="PANTHER" id="PTHR41259">
    <property type="entry name" value="DOUBLE-STRAND BREAK REPAIR RAD50 ATPASE, PUTATIVE-RELATED"/>
    <property type="match status" value="1"/>
</dbReference>
<reference evidence="3 4" key="1">
    <citation type="submission" date="2020-06" db="EMBL/GenBank/DDBJ databases">
        <title>High-quality draft genome of sulfate reducer Desulfobacter latus type strain AcrS2 isolated from marine sediment.</title>
        <authorList>
            <person name="Hoppe M."/>
            <person name="Larsen C.K."/>
            <person name="Marshall I.P.G."/>
            <person name="Schramm A."/>
            <person name="Marietou A.G."/>
        </authorList>
    </citation>
    <scope>NUCLEOTIDE SEQUENCE [LARGE SCALE GENOMIC DNA]</scope>
    <source>
        <strain evidence="3 4">AcRS2</strain>
    </source>
</reference>
<comment type="caution">
    <text evidence="3">The sequence shown here is derived from an EMBL/GenBank/DDBJ whole genome shotgun (WGS) entry which is preliminary data.</text>
</comment>
<dbReference type="Proteomes" id="UP000553343">
    <property type="component" value="Unassembled WGS sequence"/>
</dbReference>
<feature type="coiled-coil region" evidence="1">
    <location>
        <begin position="387"/>
        <end position="421"/>
    </location>
</feature>
<feature type="coiled-coil region" evidence="1">
    <location>
        <begin position="283"/>
        <end position="310"/>
    </location>
</feature>
<dbReference type="AlphaFoldDB" id="A0A850T4T3"/>
<keyword evidence="1" id="KW-0175">Coiled coil</keyword>
<dbReference type="InterPro" id="IPR027417">
    <property type="entry name" value="P-loop_NTPase"/>
</dbReference>
<feature type="coiled-coil region" evidence="1">
    <location>
        <begin position="487"/>
        <end position="528"/>
    </location>
</feature>
<gene>
    <name evidence="3" type="ORF">HXW94_17660</name>
</gene>
<feature type="coiled-coil region" evidence="1">
    <location>
        <begin position="215"/>
        <end position="245"/>
    </location>
</feature>
<feature type="domain" description="YhaN AAA" evidence="2">
    <location>
        <begin position="1"/>
        <end position="208"/>
    </location>
</feature>
<feature type="coiled-coil region" evidence="1">
    <location>
        <begin position="731"/>
        <end position="765"/>
    </location>
</feature>
<feature type="coiled-coil region" evidence="1">
    <location>
        <begin position="852"/>
        <end position="988"/>
    </location>
</feature>